<protein>
    <submittedName>
        <fullName evidence="4">DUF1524 domain-containing protein</fullName>
    </submittedName>
</protein>
<feature type="chain" id="PRO_5040742437" evidence="2">
    <location>
        <begin position="25"/>
        <end position="310"/>
    </location>
</feature>
<evidence type="ECO:0000313" key="4">
    <source>
        <dbReference type="EMBL" id="MCC3297583.1"/>
    </source>
</evidence>
<dbReference type="PANTHER" id="PTHR24094">
    <property type="entry name" value="SECRETED PROTEIN"/>
    <property type="match status" value="1"/>
</dbReference>
<feature type="region of interest" description="Disordered" evidence="1">
    <location>
        <begin position="236"/>
        <end position="269"/>
    </location>
</feature>
<feature type="signal peptide" evidence="2">
    <location>
        <begin position="1"/>
        <end position="24"/>
    </location>
</feature>
<organism evidence="4 5">
    <name type="scientific">Arthrobacter caoxuetaonis</name>
    <dbReference type="NCBI Taxonomy" id="2886935"/>
    <lineage>
        <taxon>Bacteria</taxon>
        <taxon>Bacillati</taxon>
        <taxon>Actinomycetota</taxon>
        <taxon>Actinomycetes</taxon>
        <taxon>Micrococcales</taxon>
        <taxon>Micrococcaceae</taxon>
        <taxon>Arthrobacter</taxon>
    </lineage>
</organism>
<dbReference type="Pfam" id="PF05901">
    <property type="entry name" value="Excalibur"/>
    <property type="match status" value="1"/>
</dbReference>
<dbReference type="AlphaFoldDB" id="A0A9X1SBZ2"/>
<evidence type="ECO:0000313" key="5">
    <source>
        <dbReference type="Proteomes" id="UP001139158"/>
    </source>
</evidence>
<dbReference type="Proteomes" id="UP001139158">
    <property type="component" value="Unassembled WGS sequence"/>
</dbReference>
<keyword evidence="5" id="KW-1185">Reference proteome</keyword>
<comment type="caution">
    <text evidence="4">The sequence shown here is derived from an EMBL/GenBank/DDBJ whole genome shotgun (WGS) entry which is preliminary data.</text>
</comment>
<feature type="region of interest" description="Disordered" evidence="1">
    <location>
        <begin position="285"/>
        <end position="310"/>
    </location>
</feature>
<reference evidence="4" key="1">
    <citation type="submission" date="2021-10" db="EMBL/GenBank/DDBJ databases">
        <title>Novel species in genus Arthrobacter.</title>
        <authorList>
            <person name="Liu Y."/>
        </authorList>
    </citation>
    <scope>NUCLEOTIDE SEQUENCE</scope>
    <source>
        <strain evidence="4">Zg-Y453</strain>
    </source>
</reference>
<dbReference type="Pfam" id="PF07510">
    <property type="entry name" value="GmrSD_C"/>
    <property type="match status" value="1"/>
</dbReference>
<dbReference type="EMBL" id="JAJFZV010000005">
    <property type="protein sequence ID" value="MCC3297583.1"/>
    <property type="molecule type" value="Genomic_DNA"/>
</dbReference>
<feature type="compositionally biased region" description="Polar residues" evidence="1">
    <location>
        <begin position="38"/>
        <end position="48"/>
    </location>
</feature>
<dbReference type="PANTHER" id="PTHR24094:SF15">
    <property type="entry name" value="AMP-DEPENDENT SYNTHETASE_LIGASE DOMAIN-CONTAINING PROTEIN-RELATED"/>
    <property type="match status" value="1"/>
</dbReference>
<gene>
    <name evidence="4" type="ORF">LJ757_07150</name>
</gene>
<feature type="domain" description="Excalibur calcium-binding" evidence="3">
    <location>
        <begin position="273"/>
        <end position="309"/>
    </location>
</feature>
<sequence length="310" mass="31943">MKHLRTILLSLSALTLLLTGTACVPQESPAGAIPQPAEVQSSEAGTTDAQAGTALEQLGTIAIKGRAPKTGYSREEFGPAWADVDHNGCDTRNDILARDLVSEEFKHGTQDCVVASGTFADPYTGTTISFVRGNTTSTAVQIDHVVALSDAWQKGAQQLSAEQRSQFANDPLNLLAADGPANGAKSDSDAATWLPPNKAFRCEYVARQTAVKAAYGLWMTQAEHDAIATVLSSCPEEPVPAREGTAPRTVAAQPGAAGPGAEGAPEGAGTTPVYANCTAVRAAGAAPIRPGDPGWDPKFDGDGDGVGCTS</sequence>
<accession>A0A9X1SBZ2</accession>
<name>A0A9X1SBZ2_9MICC</name>
<dbReference type="InterPro" id="IPR011089">
    <property type="entry name" value="GmrSD_C"/>
</dbReference>
<evidence type="ECO:0000256" key="2">
    <source>
        <dbReference type="SAM" id="SignalP"/>
    </source>
</evidence>
<dbReference type="PROSITE" id="PS51257">
    <property type="entry name" value="PROKAR_LIPOPROTEIN"/>
    <property type="match status" value="1"/>
</dbReference>
<feature type="region of interest" description="Disordered" evidence="1">
    <location>
        <begin position="29"/>
        <end position="48"/>
    </location>
</feature>
<dbReference type="SMART" id="SM00894">
    <property type="entry name" value="Excalibur"/>
    <property type="match status" value="1"/>
</dbReference>
<dbReference type="InterPro" id="IPR008613">
    <property type="entry name" value="Excalibur_Ca-bd_domain"/>
</dbReference>
<keyword evidence="2" id="KW-0732">Signal</keyword>
<proteinExistence type="predicted"/>
<evidence type="ECO:0000256" key="1">
    <source>
        <dbReference type="SAM" id="MobiDB-lite"/>
    </source>
</evidence>
<evidence type="ECO:0000259" key="3">
    <source>
        <dbReference type="SMART" id="SM00894"/>
    </source>
</evidence>